<comment type="function">
    <text evidence="9">Acts as a magnesium transporter.</text>
</comment>
<proteinExistence type="inferred from homology"/>
<evidence type="ECO:0000256" key="1">
    <source>
        <dbReference type="ARBA" id="ARBA00004141"/>
    </source>
</evidence>
<keyword evidence="4 9" id="KW-0812">Transmembrane</keyword>
<name>A0A6N7XMT2_9FIRM</name>
<dbReference type="SUPFAM" id="SSF158791">
    <property type="entry name" value="MgtE N-terminal domain-like"/>
    <property type="match status" value="1"/>
</dbReference>
<gene>
    <name evidence="11" type="primary">mgtE</name>
    <name evidence="11" type="ORF">FYJ65_08070</name>
</gene>
<feature type="domain" description="CBS" evidence="10">
    <location>
        <begin position="213"/>
        <end position="269"/>
    </location>
</feature>
<keyword evidence="12" id="KW-1185">Reference proteome</keyword>
<dbReference type="SUPFAM" id="SSF161093">
    <property type="entry name" value="MgtE membrane domain-like"/>
    <property type="match status" value="1"/>
</dbReference>
<dbReference type="GO" id="GO:0005886">
    <property type="term" value="C:plasma membrane"/>
    <property type="evidence" value="ECO:0007669"/>
    <property type="project" value="UniProtKB-SubCell"/>
</dbReference>
<keyword evidence="5 9" id="KW-0460">Magnesium</keyword>
<dbReference type="InterPro" id="IPR046342">
    <property type="entry name" value="CBS_dom_sf"/>
</dbReference>
<dbReference type="EMBL" id="VUNA01000018">
    <property type="protein sequence ID" value="MST71259.1"/>
    <property type="molecule type" value="Genomic_DNA"/>
</dbReference>
<reference evidence="11 12" key="1">
    <citation type="submission" date="2019-08" db="EMBL/GenBank/DDBJ databases">
        <title>In-depth cultivation of the pig gut microbiome towards novel bacterial diversity and tailored functional studies.</title>
        <authorList>
            <person name="Wylensek D."/>
            <person name="Hitch T.C.A."/>
            <person name="Clavel T."/>
        </authorList>
    </citation>
    <scope>NUCLEOTIDE SEQUENCE [LARGE SCALE GENOMIC DNA]</scope>
    <source>
        <strain evidence="11 12">WCA-MUC-591-APC-4B</strain>
    </source>
</reference>
<evidence type="ECO:0000256" key="7">
    <source>
        <dbReference type="ARBA" id="ARBA00023136"/>
    </source>
</evidence>
<feature type="transmembrane region" description="Helical" evidence="9">
    <location>
        <begin position="398"/>
        <end position="422"/>
    </location>
</feature>
<dbReference type="GO" id="GO:0046872">
    <property type="term" value="F:metal ion binding"/>
    <property type="evidence" value="ECO:0007669"/>
    <property type="project" value="UniProtKB-KW"/>
</dbReference>
<feature type="transmembrane region" description="Helical" evidence="9">
    <location>
        <begin position="328"/>
        <end position="351"/>
    </location>
</feature>
<feature type="domain" description="CBS" evidence="10">
    <location>
        <begin position="149"/>
        <end position="211"/>
    </location>
</feature>
<dbReference type="Gene3D" id="1.25.60.10">
    <property type="entry name" value="MgtE N-terminal domain-like"/>
    <property type="match status" value="1"/>
</dbReference>
<keyword evidence="7 9" id="KW-0472">Membrane</keyword>
<evidence type="ECO:0000256" key="8">
    <source>
        <dbReference type="PROSITE-ProRule" id="PRU00703"/>
    </source>
</evidence>
<dbReference type="Pfam" id="PF03448">
    <property type="entry name" value="MgtE_N"/>
    <property type="match status" value="1"/>
</dbReference>
<comment type="subunit">
    <text evidence="9">Homodimer.</text>
</comment>
<dbReference type="InterPro" id="IPR036739">
    <property type="entry name" value="SLC41_membr_dom_sf"/>
</dbReference>
<keyword evidence="3 9" id="KW-0813">Transport</keyword>
<evidence type="ECO:0000259" key="10">
    <source>
        <dbReference type="PROSITE" id="PS51371"/>
    </source>
</evidence>
<feature type="transmembrane region" description="Helical" evidence="9">
    <location>
        <begin position="372"/>
        <end position="392"/>
    </location>
</feature>
<dbReference type="Pfam" id="PF01769">
    <property type="entry name" value="MgtE"/>
    <property type="match status" value="1"/>
</dbReference>
<dbReference type="Proteomes" id="UP000469424">
    <property type="component" value="Unassembled WGS sequence"/>
</dbReference>
<protein>
    <recommendedName>
        <fullName evidence="9">Magnesium transporter MgtE</fullName>
    </recommendedName>
</protein>
<feature type="transmembrane region" description="Helical" evidence="9">
    <location>
        <begin position="298"/>
        <end position="316"/>
    </location>
</feature>
<keyword evidence="9" id="KW-0479">Metal-binding</keyword>
<dbReference type="InterPro" id="IPR006668">
    <property type="entry name" value="Mg_transptr_MgtE_intracell_dom"/>
</dbReference>
<dbReference type="InterPro" id="IPR006669">
    <property type="entry name" value="MgtE_transporter"/>
</dbReference>
<sequence>MDNSIQDMDETFEYSEEKIFSLLEEKKYFQCRDELLKFNAVDIAEMLEDVMREYDMQKAVVLFRTLPKDVSVEVFPNMDVDNQVEIINIITDPEIQYILDELDFDDMIDVLEELPANLVDKILEKTPKNERRQINTFLRYKENSAGSLMTPDYIELRKDMTTKEALAHIKEVGMDSETIYTAYVLSGGRKLIGIVSLRSLVIAPDHEKVSELMHEDIILAHVDDDQEEVSDLFKRYGFLALPVVDNEGRLVGIITVDDILDVIEEEMTEDIERMGGVIDSTDKEYLDMPVMDHVKAELPWLLLLMCSYFITGGLIARFEDALSSVVALVVYMPMLMGTGGNSGTQTTTLVVRGMSTGEIEMGDALKVFWKEFRVSIVIGICVSAVNFVRIILLDHNGTLVALTVCVSMLLIVIIAKCFGGLLPMGAKKIGIDPALMSGPMMASLTDMVSLGTYFIMAKYFLNL</sequence>
<keyword evidence="8" id="KW-0129">CBS domain</keyword>
<dbReference type="RefSeq" id="WP_154554823.1">
    <property type="nucleotide sequence ID" value="NZ_JAQXUZ010000009.1"/>
</dbReference>
<dbReference type="SMART" id="SM00924">
    <property type="entry name" value="MgtE_N"/>
    <property type="match status" value="1"/>
</dbReference>
<dbReference type="GO" id="GO:0015095">
    <property type="term" value="F:magnesium ion transmembrane transporter activity"/>
    <property type="evidence" value="ECO:0007669"/>
    <property type="project" value="UniProtKB-UniRule"/>
</dbReference>
<dbReference type="Pfam" id="PF00571">
    <property type="entry name" value="CBS"/>
    <property type="match status" value="2"/>
</dbReference>
<evidence type="ECO:0000313" key="11">
    <source>
        <dbReference type="EMBL" id="MST71259.1"/>
    </source>
</evidence>
<dbReference type="InterPro" id="IPR000644">
    <property type="entry name" value="CBS_dom"/>
</dbReference>
<dbReference type="PANTHER" id="PTHR43773">
    <property type="entry name" value="MAGNESIUM TRANSPORTER MGTE"/>
    <property type="match status" value="1"/>
</dbReference>
<evidence type="ECO:0000256" key="6">
    <source>
        <dbReference type="ARBA" id="ARBA00022989"/>
    </source>
</evidence>
<dbReference type="CDD" id="cd04606">
    <property type="entry name" value="CBS_pair_Mg_transporter"/>
    <property type="match status" value="1"/>
</dbReference>
<dbReference type="AlphaFoldDB" id="A0A6N7XMT2"/>
<dbReference type="SUPFAM" id="SSF54631">
    <property type="entry name" value="CBS-domain pair"/>
    <property type="match status" value="1"/>
</dbReference>
<dbReference type="Gene3D" id="3.10.580.10">
    <property type="entry name" value="CBS-domain"/>
    <property type="match status" value="1"/>
</dbReference>
<dbReference type="PANTHER" id="PTHR43773:SF1">
    <property type="entry name" value="MAGNESIUM TRANSPORTER MGTE"/>
    <property type="match status" value="1"/>
</dbReference>
<comment type="subcellular location">
    <subcellularLocation>
        <location evidence="9">Cell membrane</location>
        <topology evidence="9">Multi-pass membrane protein</topology>
    </subcellularLocation>
    <subcellularLocation>
        <location evidence="1">Membrane</location>
        <topology evidence="1">Multi-pass membrane protein</topology>
    </subcellularLocation>
</comment>
<evidence type="ECO:0000256" key="9">
    <source>
        <dbReference type="RuleBase" id="RU362011"/>
    </source>
</evidence>
<dbReference type="Gene3D" id="1.10.357.20">
    <property type="entry name" value="SLC41 divalent cation transporters, integral membrane domain"/>
    <property type="match status" value="1"/>
</dbReference>
<evidence type="ECO:0000256" key="3">
    <source>
        <dbReference type="ARBA" id="ARBA00022448"/>
    </source>
</evidence>
<comment type="similarity">
    <text evidence="2 9">Belongs to the SLC41A transporter family.</text>
</comment>
<dbReference type="InterPro" id="IPR006667">
    <property type="entry name" value="SLC41_membr_dom"/>
</dbReference>
<dbReference type="NCBIfam" id="TIGR00400">
    <property type="entry name" value="mgtE"/>
    <property type="match status" value="1"/>
</dbReference>
<dbReference type="InterPro" id="IPR038076">
    <property type="entry name" value="MgtE_N_sf"/>
</dbReference>
<feature type="transmembrane region" description="Helical" evidence="9">
    <location>
        <begin position="434"/>
        <end position="456"/>
    </location>
</feature>
<evidence type="ECO:0000256" key="5">
    <source>
        <dbReference type="ARBA" id="ARBA00022842"/>
    </source>
</evidence>
<comment type="caution">
    <text evidence="11">The sequence shown here is derived from an EMBL/GenBank/DDBJ whole genome shotgun (WGS) entry which is preliminary data.</text>
</comment>
<dbReference type="PROSITE" id="PS51371">
    <property type="entry name" value="CBS"/>
    <property type="match status" value="2"/>
</dbReference>
<evidence type="ECO:0000313" key="12">
    <source>
        <dbReference type="Proteomes" id="UP000469424"/>
    </source>
</evidence>
<evidence type="ECO:0000256" key="4">
    <source>
        <dbReference type="ARBA" id="ARBA00022692"/>
    </source>
</evidence>
<dbReference type="SMART" id="SM00116">
    <property type="entry name" value="CBS"/>
    <property type="match status" value="2"/>
</dbReference>
<organism evidence="11 12">
    <name type="scientific">Mogibacterium kristiansenii</name>
    <dbReference type="NCBI Taxonomy" id="2606708"/>
    <lineage>
        <taxon>Bacteria</taxon>
        <taxon>Bacillati</taxon>
        <taxon>Bacillota</taxon>
        <taxon>Clostridia</taxon>
        <taxon>Peptostreptococcales</taxon>
        <taxon>Anaerovoracaceae</taxon>
        <taxon>Mogibacterium</taxon>
    </lineage>
</organism>
<keyword evidence="6 9" id="KW-1133">Transmembrane helix</keyword>
<keyword evidence="9" id="KW-1003">Cell membrane</keyword>
<evidence type="ECO:0000256" key="2">
    <source>
        <dbReference type="ARBA" id="ARBA00009749"/>
    </source>
</evidence>
<accession>A0A6N7XMT2</accession>